<accession>A0A0E9TQF0</accession>
<dbReference type="AlphaFoldDB" id="A0A0E9TQF0"/>
<name>A0A0E9TQF0_ANGAN</name>
<sequence length="42" mass="5196">MLSIPKRECFRKAFLESSKICNSLLFLKRHWLLIQTYFQRIH</sequence>
<organism evidence="1">
    <name type="scientific">Anguilla anguilla</name>
    <name type="common">European freshwater eel</name>
    <name type="synonym">Muraena anguilla</name>
    <dbReference type="NCBI Taxonomy" id="7936"/>
    <lineage>
        <taxon>Eukaryota</taxon>
        <taxon>Metazoa</taxon>
        <taxon>Chordata</taxon>
        <taxon>Craniata</taxon>
        <taxon>Vertebrata</taxon>
        <taxon>Euteleostomi</taxon>
        <taxon>Actinopterygii</taxon>
        <taxon>Neopterygii</taxon>
        <taxon>Teleostei</taxon>
        <taxon>Anguilliformes</taxon>
        <taxon>Anguillidae</taxon>
        <taxon>Anguilla</taxon>
    </lineage>
</organism>
<reference evidence="1" key="2">
    <citation type="journal article" date="2015" name="Fish Shellfish Immunol.">
        <title>Early steps in the European eel (Anguilla anguilla)-Vibrio vulnificus interaction in the gills: Role of the RtxA13 toxin.</title>
        <authorList>
            <person name="Callol A."/>
            <person name="Pajuelo D."/>
            <person name="Ebbesson L."/>
            <person name="Teles M."/>
            <person name="MacKenzie S."/>
            <person name="Amaro C."/>
        </authorList>
    </citation>
    <scope>NUCLEOTIDE SEQUENCE</scope>
</reference>
<proteinExistence type="predicted"/>
<protein>
    <submittedName>
        <fullName evidence="1">Uncharacterized protein</fullName>
    </submittedName>
</protein>
<reference evidence="1" key="1">
    <citation type="submission" date="2014-11" db="EMBL/GenBank/DDBJ databases">
        <authorList>
            <person name="Amaro Gonzalez C."/>
        </authorList>
    </citation>
    <scope>NUCLEOTIDE SEQUENCE</scope>
</reference>
<dbReference type="EMBL" id="GBXM01052633">
    <property type="protein sequence ID" value="JAH55944.1"/>
    <property type="molecule type" value="Transcribed_RNA"/>
</dbReference>
<evidence type="ECO:0000313" key="1">
    <source>
        <dbReference type="EMBL" id="JAH55944.1"/>
    </source>
</evidence>